<comment type="caution">
    <text evidence="2">The sequence shown here is derived from an EMBL/GenBank/DDBJ whole genome shotgun (WGS) entry which is preliminary data.</text>
</comment>
<keyword evidence="1" id="KW-1133">Transmembrane helix</keyword>
<organism evidence="2 3">
    <name type="scientific">Demequina muriae</name>
    <dbReference type="NCBI Taxonomy" id="3051664"/>
    <lineage>
        <taxon>Bacteria</taxon>
        <taxon>Bacillati</taxon>
        <taxon>Actinomycetota</taxon>
        <taxon>Actinomycetes</taxon>
        <taxon>Micrococcales</taxon>
        <taxon>Demequinaceae</taxon>
        <taxon>Demequina</taxon>
    </lineage>
</organism>
<feature type="transmembrane region" description="Helical" evidence="1">
    <location>
        <begin position="43"/>
        <end position="64"/>
    </location>
</feature>
<feature type="transmembrane region" description="Helical" evidence="1">
    <location>
        <begin position="124"/>
        <end position="149"/>
    </location>
</feature>
<feature type="transmembrane region" description="Helical" evidence="1">
    <location>
        <begin position="200"/>
        <end position="222"/>
    </location>
</feature>
<evidence type="ECO:0000313" key="2">
    <source>
        <dbReference type="EMBL" id="MDN4480616.1"/>
    </source>
</evidence>
<feature type="transmembrane region" description="Helical" evidence="1">
    <location>
        <begin position="259"/>
        <end position="280"/>
    </location>
</feature>
<dbReference type="RefSeq" id="WP_301142051.1">
    <property type="nucleotide sequence ID" value="NZ_JAUHQA010000001.1"/>
</dbReference>
<accession>A0ABT8GI43</accession>
<dbReference type="PANTHER" id="PTHR37305">
    <property type="entry name" value="INTEGRAL MEMBRANE PROTEIN-RELATED"/>
    <property type="match status" value="1"/>
</dbReference>
<reference evidence="2" key="1">
    <citation type="submission" date="2023-06" db="EMBL/GenBank/DDBJ databases">
        <title>Egi l300058.</title>
        <authorList>
            <person name="Gao L."/>
            <person name="Fang B.-Z."/>
            <person name="Li W.-J."/>
        </authorList>
    </citation>
    <scope>NUCLEOTIDE SEQUENCE</scope>
    <source>
        <strain evidence="2">EGI L300058</strain>
    </source>
</reference>
<protein>
    <submittedName>
        <fullName evidence="2">ABC transporter permease subunit</fullName>
    </submittedName>
</protein>
<dbReference type="Proteomes" id="UP001172708">
    <property type="component" value="Unassembled WGS sequence"/>
</dbReference>
<name>A0ABT8GI43_9MICO</name>
<proteinExistence type="predicted"/>
<evidence type="ECO:0000313" key="3">
    <source>
        <dbReference type="Proteomes" id="UP001172708"/>
    </source>
</evidence>
<evidence type="ECO:0000256" key="1">
    <source>
        <dbReference type="SAM" id="Phobius"/>
    </source>
</evidence>
<feature type="transmembrane region" description="Helical" evidence="1">
    <location>
        <begin position="84"/>
        <end position="103"/>
    </location>
</feature>
<feature type="transmembrane region" description="Helical" evidence="1">
    <location>
        <begin position="169"/>
        <end position="193"/>
    </location>
</feature>
<dbReference type="PANTHER" id="PTHR37305:SF1">
    <property type="entry name" value="MEMBRANE PROTEIN"/>
    <property type="match status" value="1"/>
</dbReference>
<dbReference type="EMBL" id="JAUHQA010000001">
    <property type="protein sequence ID" value="MDN4480616.1"/>
    <property type="molecule type" value="Genomic_DNA"/>
</dbReference>
<sequence>MSTTVLTQNVSPVRGPDTSARPVTLRRTVVAEWIKFRGLRSTLWTLVAMVALLVTVSVLAAWGTTIEMVDAGPGQGNVAQYLSAGYQLAQLAVAALGVLAMGGEYSTGAIRTTLATVPRRWMVLVAKAIVLGGTIAVVTMVSMVGSFVATMPFHATLGLELDFGDSEMVRMLVGLPLYLVAIALLSLAIGALMRHTAGGLTLVIALLLVVENVIALVPLRLFDLVSPFLPMTAGSKMLFDSDTLAAIDSMNTGPSLTPWAGFGVLVAWAVTLLALAMVSLRRRDA</sequence>
<keyword evidence="1" id="KW-0812">Transmembrane</keyword>
<keyword evidence="3" id="KW-1185">Reference proteome</keyword>
<keyword evidence="1" id="KW-0472">Membrane</keyword>
<dbReference type="Pfam" id="PF12679">
    <property type="entry name" value="ABC2_membrane_2"/>
    <property type="match status" value="1"/>
</dbReference>
<gene>
    <name evidence="2" type="ORF">QQX02_06735</name>
</gene>